<keyword evidence="3" id="KW-1185">Reference proteome</keyword>
<evidence type="ECO:0000256" key="1">
    <source>
        <dbReference type="SAM" id="Coils"/>
    </source>
</evidence>
<dbReference type="Proteomes" id="UP000054047">
    <property type="component" value="Unassembled WGS sequence"/>
</dbReference>
<protein>
    <submittedName>
        <fullName evidence="2">Uncharacterized protein</fullName>
    </submittedName>
</protein>
<proteinExistence type="predicted"/>
<gene>
    <name evidence="2" type="ORF">ANCDUO_00901</name>
</gene>
<reference evidence="2 3" key="1">
    <citation type="submission" date="2013-12" db="EMBL/GenBank/DDBJ databases">
        <title>Draft genome of the parsitic nematode Ancylostoma duodenale.</title>
        <authorList>
            <person name="Mitreva M."/>
        </authorList>
    </citation>
    <scope>NUCLEOTIDE SEQUENCE [LARGE SCALE GENOMIC DNA]</scope>
    <source>
        <strain evidence="2 3">Zhejiang</strain>
    </source>
</reference>
<evidence type="ECO:0000313" key="3">
    <source>
        <dbReference type="Proteomes" id="UP000054047"/>
    </source>
</evidence>
<evidence type="ECO:0000313" key="2">
    <source>
        <dbReference type="EMBL" id="KIH68770.1"/>
    </source>
</evidence>
<keyword evidence="1" id="KW-0175">Coiled coil</keyword>
<dbReference type="EMBL" id="KN726297">
    <property type="protein sequence ID" value="KIH68770.1"/>
    <property type="molecule type" value="Genomic_DNA"/>
</dbReference>
<organism evidence="2 3">
    <name type="scientific">Ancylostoma duodenale</name>
    <dbReference type="NCBI Taxonomy" id="51022"/>
    <lineage>
        <taxon>Eukaryota</taxon>
        <taxon>Metazoa</taxon>
        <taxon>Ecdysozoa</taxon>
        <taxon>Nematoda</taxon>
        <taxon>Chromadorea</taxon>
        <taxon>Rhabditida</taxon>
        <taxon>Rhabditina</taxon>
        <taxon>Rhabditomorpha</taxon>
        <taxon>Strongyloidea</taxon>
        <taxon>Ancylostomatidae</taxon>
        <taxon>Ancylostomatinae</taxon>
        <taxon>Ancylostoma</taxon>
    </lineage>
</organism>
<dbReference type="AlphaFoldDB" id="A0A0C2H4P3"/>
<dbReference type="OrthoDB" id="5823310at2759"/>
<sequence>MAAKLASVTDLEVEMQKLKGRITELEKENASLKQHETDREQTQLCQTKVQDEDRNAEHALLKKNMAELQQQLYDRGLEVSLHCLL</sequence>
<name>A0A0C2H4P3_9BILA</name>
<accession>A0A0C2H4P3</accession>
<feature type="coiled-coil region" evidence="1">
    <location>
        <begin position="8"/>
        <end position="35"/>
    </location>
</feature>